<reference evidence="3" key="1">
    <citation type="submission" date="2016-10" db="EMBL/GenBank/DDBJ databases">
        <authorList>
            <person name="Varghese N."/>
            <person name="Submissions S."/>
        </authorList>
    </citation>
    <scope>NUCLEOTIDE SEQUENCE [LARGE SCALE GENOMIC DNA]</scope>
    <source>
        <strain evidence="3">DSM 24729</strain>
    </source>
</reference>
<keyword evidence="1" id="KW-0812">Transmembrane</keyword>
<accession>A0A1G7IK04</accession>
<dbReference type="AlphaFoldDB" id="A0A1G7IK04"/>
<name>A0A1G7IK04_9FLAO</name>
<protein>
    <recommendedName>
        <fullName evidence="4">Interferon-induced transmembrane protein</fullName>
    </recommendedName>
</protein>
<keyword evidence="1" id="KW-1133">Transmembrane helix</keyword>
<evidence type="ECO:0000313" key="2">
    <source>
        <dbReference type="EMBL" id="SDF12876.1"/>
    </source>
</evidence>
<feature type="transmembrane region" description="Helical" evidence="1">
    <location>
        <begin position="12"/>
        <end position="39"/>
    </location>
</feature>
<evidence type="ECO:0000313" key="3">
    <source>
        <dbReference type="Proteomes" id="UP000182114"/>
    </source>
</evidence>
<proteinExistence type="predicted"/>
<evidence type="ECO:0008006" key="4">
    <source>
        <dbReference type="Google" id="ProtNLM"/>
    </source>
</evidence>
<dbReference type="NCBIfam" id="NF040945">
    <property type="entry name" value="CCC_membrane"/>
    <property type="match status" value="1"/>
</dbReference>
<dbReference type="eggNOG" id="ENOG5032X5G">
    <property type="taxonomic scope" value="Bacteria"/>
</dbReference>
<dbReference type="Proteomes" id="UP000182114">
    <property type="component" value="Unassembled WGS sequence"/>
</dbReference>
<keyword evidence="3" id="KW-1185">Reference proteome</keyword>
<dbReference type="RefSeq" id="WP_024479895.1">
    <property type="nucleotide sequence ID" value="NZ_CANMGP010000002.1"/>
</dbReference>
<dbReference type="EMBL" id="FNBD01000007">
    <property type="protein sequence ID" value="SDF12876.1"/>
    <property type="molecule type" value="Genomic_DNA"/>
</dbReference>
<organism evidence="2 3">
    <name type="scientific">Cellulophaga baltica</name>
    <dbReference type="NCBI Taxonomy" id="76594"/>
    <lineage>
        <taxon>Bacteria</taxon>
        <taxon>Pseudomonadati</taxon>
        <taxon>Bacteroidota</taxon>
        <taxon>Flavobacteriia</taxon>
        <taxon>Flavobacteriales</taxon>
        <taxon>Flavobacteriaceae</taxon>
        <taxon>Cellulophaga</taxon>
    </lineage>
</organism>
<gene>
    <name evidence="2" type="ORF">SAMN04487992_107289</name>
</gene>
<evidence type="ECO:0000256" key="1">
    <source>
        <dbReference type="SAM" id="Phobius"/>
    </source>
</evidence>
<sequence>MHQQSLPGSSEALTYGILSIVLTLFCCGPFGAIFSFLGLSSAKKAHRIYAESTGEYTGYENSKTGKILSYIGLAIAAIYLLFFLLYFGVIIAFIVAAAADGNF</sequence>
<keyword evidence="1" id="KW-0472">Membrane</keyword>
<feature type="transmembrane region" description="Helical" evidence="1">
    <location>
        <begin position="70"/>
        <end position="99"/>
    </location>
</feature>